<accession>A0A1I2QY76</accession>
<dbReference type="FunFam" id="3.40.50.300:FF:000224">
    <property type="entry name" value="Energy-coupling factor transporter ATP-binding protein EcfA"/>
    <property type="match status" value="1"/>
</dbReference>
<keyword evidence="5" id="KW-0547">Nucleotide-binding</keyword>
<dbReference type="OrthoDB" id="501320at2"/>
<keyword evidence="11" id="KW-1185">Reference proteome</keyword>
<gene>
    <name evidence="10" type="ORF">SAMN02982927_01378</name>
</gene>
<dbReference type="STRING" id="269670.SAMN02982927_01378"/>
<sequence length="277" mass="30740">MTNVIEVKDMHFAYRDGTEALKGIDLNINSGEFIALIGQNGAGKTTFAKTLNGLLKPSQGYVKCGGIDTNQKRVIKKLVREVGYVFQNPDHQLFNNEVGKEIAYAPKNIGLSDEEIEERVNEAAAVAGIKQDYLSMHPFFLPKGLRQRVSIASILALRPKVIIVDEPTTGQDYRQSVEIMEFLKKLNEERGHTIIIITHEMDIVAQFAKRVVVLCQGKLLLDGATKEVFAQPKILEAAYVKVPEATRMAQALTANGVSKDVLSADELWIQFQEAIGR</sequence>
<dbReference type="InterPro" id="IPR015856">
    <property type="entry name" value="ABC_transpr_CbiO/EcfA_su"/>
</dbReference>
<dbReference type="GO" id="GO:0015087">
    <property type="term" value="F:cobalt ion transmembrane transporter activity"/>
    <property type="evidence" value="ECO:0007669"/>
    <property type="project" value="UniProtKB-ARBA"/>
</dbReference>
<dbReference type="InterPro" id="IPR003439">
    <property type="entry name" value="ABC_transporter-like_ATP-bd"/>
</dbReference>
<evidence type="ECO:0000313" key="10">
    <source>
        <dbReference type="EMBL" id="SFG32663.1"/>
    </source>
</evidence>
<evidence type="ECO:0000256" key="7">
    <source>
        <dbReference type="ARBA" id="ARBA00022967"/>
    </source>
</evidence>
<dbReference type="RefSeq" id="WP_093671374.1">
    <property type="nucleotide sequence ID" value="NZ_FOOY01000008.1"/>
</dbReference>
<dbReference type="CDD" id="cd03225">
    <property type="entry name" value="ABC_cobalt_CbiO_domain1"/>
    <property type="match status" value="1"/>
</dbReference>
<keyword evidence="4" id="KW-1003">Cell membrane</keyword>
<dbReference type="Proteomes" id="UP000198752">
    <property type="component" value="Unassembled WGS sequence"/>
</dbReference>
<evidence type="ECO:0000256" key="3">
    <source>
        <dbReference type="ARBA" id="ARBA00022448"/>
    </source>
</evidence>
<dbReference type="GO" id="GO:0016887">
    <property type="term" value="F:ATP hydrolysis activity"/>
    <property type="evidence" value="ECO:0007669"/>
    <property type="project" value="InterPro"/>
</dbReference>
<reference evidence="11" key="1">
    <citation type="submission" date="2016-10" db="EMBL/GenBank/DDBJ databases">
        <authorList>
            <person name="Varghese N."/>
            <person name="Submissions S."/>
        </authorList>
    </citation>
    <scope>NUCLEOTIDE SEQUENCE [LARGE SCALE GENOMIC DNA]</scope>
    <source>
        <strain evidence="11">ATCC 700379</strain>
    </source>
</reference>
<dbReference type="PANTHER" id="PTHR43553">
    <property type="entry name" value="HEAVY METAL TRANSPORTER"/>
    <property type="match status" value="1"/>
</dbReference>
<evidence type="ECO:0000259" key="9">
    <source>
        <dbReference type="PROSITE" id="PS50893"/>
    </source>
</evidence>
<keyword evidence="8" id="KW-0472">Membrane</keyword>
<comment type="similarity">
    <text evidence="2">Belongs to the ABC transporter superfamily.</text>
</comment>
<proteinExistence type="inferred from homology"/>
<dbReference type="PROSITE" id="PS50893">
    <property type="entry name" value="ABC_TRANSPORTER_2"/>
    <property type="match status" value="1"/>
</dbReference>
<evidence type="ECO:0000256" key="5">
    <source>
        <dbReference type="ARBA" id="ARBA00022741"/>
    </source>
</evidence>
<dbReference type="Pfam" id="PF00005">
    <property type="entry name" value="ABC_tran"/>
    <property type="match status" value="1"/>
</dbReference>
<evidence type="ECO:0000256" key="8">
    <source>
        <dbReference type="ARBA" id="ARBA00023136"/>
    </source>
</evidence>
<dbReference type="GO" id="GO:0043190">
    <property type="term" value="C:ATP-binding cassette (ABC) transporter complex"/>
    <property type="evidence" value="ECO:0007669"/>
    <property type="project" value="TreeGrafter"/>
</dbReference>
<dbReference type="EMBL" id="FOOY01000008">
    <property type="protein sequence ID" value="SFG32663.1"/>
    <property type="molecule type" value="Genomic_DNA"/>
</dbReference>
<dbReference type="InterPro" id="IPR027417">
    <property type="entry name" value="P-loop_NTPase"/>
</dbReference>
<dbReference type="SMART" id="SM00382">
    <property type="entry name" value="AAA"/>
    <property type="match status" value="1"/>
</dbReference>
<dbReference type="Gene3D" id="3.40.50.300">
    <property type="entry name" value="P-loop containing nucleotide triphosphate hydrolases"/>
    <property type="match status" value="1"/>
</dbReference>
<evidence type="ECO:0000256" key="1">
    <source>
        <dbReference type="ARBA" id="ARBA00004202"/>
    </source>
</evidence>
<dbReference type="AlphaFoldDB" id="A0A1I2QY76"/>
<keyword evidence="6 10" id="KW-0067">ATP-binding</keyword>
<evidence type="ECO:0000256" key="6">
    <source>
        <dbReference type="ARBA" id="ARBA00022840"/>
    </source>
</evidence>
<dbReference type="GO" id="GO:0042626">
    <property type="term" value="F:ATPase-coupled transmembrane transporter activity"/>
    <property type="evidence" value="ECO:0007669"/>
    <property type="project" value="TreeGrafter"/>
</dbReference>
<evidence type="ECO:0000256" key="4">
    <source>
        <dbReference type="ARBA" id="ARBA00022475"/>
    </source>
</evidence>
<comment type="subcellular location">
    <subcellularLocation>
        <location evidence="1">Cell membrane</location>
        <topology evidence="1">Peripheral membrane protein</topology>
    </subcellularLocation>
</comment>
<dbReference type="SUPFAM" id="SSF52540">
    <property type="entry name" value="P-loop containing nucleoside triphosphate hydrolases"/>
    <property type="match status" value="1"/>
</dbReference>
<evidence type="ECO:0000256" key="2">
    <source>
        <dbReference type="ARBA" id="ARBA00005417"/>
    </source>
</evidence>
<evidence type="ECO:0000313" key="11">
    <source>
        <dbReference type="Proteomes" id="UP000198752"/>
    </source>
</evidence>
<feature type="domain" description="ABC transporter" evidence="9">
    <location>
        <begin position="5"/>
        <end position="241"/>
    </location>
</feature>
<organism evidence="10 11">
    <name type="scientific">Sporolactobacillus nakayamae</name>
    <dbReference type="NCBI Taxonomy" id="269670"/>
    <lineage>
        <taxon>Bacteria</taxon>
        <taxon>Bacillati</taxon>
        <taxon>Bacillota</taxon>
        <taxon>Bacilli</taxon>
        <taxon>Bacillales</taxon>
        <taxon>Sporolactobacillaceae</taxon>
        <taxon>Sporolactobacillus</taxon>
    </lineage>
</organism>
<dbReference type="GO" id="GO:0005524">
    <property type="term" value="F:ATP binding"/>
    <property type="evidence" value="ECO:0007669"/>
    <property type="project" value="UniProtKB-KW"/>
</dbReference>
<keyword evidence="7" id="KW-1278">Translocase</keyword>
<keyword evidence="3" id="KW-0813">Transport</keyword>
<protein>
    <submittedName>
        <fullName evidence="10">Energy-coupling factor transport system ATP-binding protein</fullName>
    </submittedName>
</protein>
<name>A0A1I2QY76_9BACL</name>
<dbReference type="InterPro" id="IPR003593">
    <property type="entry name" value="AAA+_ATPase"/>
</dbReference>
<dbReference type="InterPro" id="IPR050095">
    <property type="entry name" value="ECF_ABC_transporter_ATP-bd"/>
</dbReference>
<dbReference type="PANTHER" id="PTHR43553:SF24">
    <property type="entry name" value="ENERGY-COUPLING FACTOR TRANSPORTER ATP-BINDING PROTEIN ECFA1"/>
    <property type="match status" value="1"/>
</dbReference>